<gene>
    <name evidence="2" type="ORF">FA13DRAFT_331997</name>
</gene>
<evidence type="ECO:0000256" key="1">
    <source>
        <dbReference type="SAM" id="MobiDB-lite"/>
    </source>
</evidence>
<protein>
    <submittedName>
        <fullName evidence="2">Uncharacterized protein</fullName>
    </submittedName>
</protein>
<dbReference type="EMBL" id="QPFP01000018">
    <property type="protein sequence ID" value="TEB31536.1"/>
    <property type="molecule type" value="Genomic_DNA"/>
</dbReference>
<evidence type="ECO:0000313" key="3">
    <source>
        <dbReference type="Proteomes" id="UP000298030"/>
    </source>
</evidence>
<accession>A0A4Y7TBJ1</accession>
<keyword evidence="3" id="KW-1185">Reference proteome</keyword>
<proteinExistence type="predicted"/>
<reference evidence="2 3" key="1">
    <citation type="journal article" date="2019" name="Nat. Ecol. Evol.">
        <title>Megaphylogeny resolves global patterns of mushroom evolution.</title>
        <authorList>
            <person name="Varga T."/>
            <person name="Krizsan K."/>
            <person name="Foldi C."/>
            <person name="Dima B."/>
            <person name="Sanchez-Garcia M."/>
            <person name="Sanchez-Ramirez S."/>
            <person name="Szollosi G.J."/>
            <person name="Szarkandi J.G."/>
            <person name="Papp V."/>
            <person name="Albert L."/>
            <person name="Andreopoulos W."/>
            <person name="Angelini C."/>
            <person name="Antonin V."/>
            <person name="Barry K.W."/>
            <person name="Bougher N.L."/>
            <person name="Buchanan P."/>
            <person name="Buyck B."/>
            <person name="Bense V."/>
            <person name="Catcheside P."/>
            <person name="Chovatia M."/>
            <person name="Cooper J."/>
            <person name="Damon W."/>
            <person name="Desjardin D."/>
            <person name="Finy P."/>
            <person name="Geml J."/>
            <person name="Haridas S."/>
            <person name="Hughes K."/>
            <person name="Justo A."/>
            <person name="Karasinski D."/>
            <person name="Kautmanova I."/>
            <person name="Kiss B."/>
            <person name="Kocsube S."/>
            <person name="Kotiranta H."/>
            <person name="LaButti K.M."/>
            <person name="Lechner B.E."/>
            <person name="Liimatainen K."/>
            <person name="Lipzen A."/>
            <person name="Lukacs Z."/>
            <person name="Mihaltcheva S."/>
            <person name="Morgado L.N."/>
            <person name="Niskanen T."/>
            <person name="Noordeloos M.E."/>
            <person name="Ohm R.A."/>
            <person name="Ortiz-Santana B."/>
            <person name="Ovrebo C."/>
            <person name="Racz N."/>
            <person name="Riley R."/>
            <person name="Savchenko A."/>
            <person name="Shiryaev A."/>
            <person name="Soop K."/>
            <person name="Spirin V."/>
            <person name="Szebenyi C."/>
            <person name="Tomsovsky M."/>
            <person name="Tulloss R.E."/>
            <person name="Uehling J."/>
            <person name="Grigoriev I.V."/>
            <person name="Vagvolgyi C."/>
            <person name="Papp T."/>
            <person name="Martin F.M."/>
            <person name="Miettinen O."/>
            <person name="Hibbett D.S."/>
            <person name="Nagy L.G."/>
        </authorList>
    </citation>
    <scope>NUCLEOTIDE SEQUENCE [LARGE SCALE GENOMIC DNA]</scope>
    <source>
        <strain evidence="2 3">FP101781</strain>
    </source>
</reference>
<feature type="region of interest" description="Disordered" evidence="1">
    <location>
        <begin position="1"/>
        <end position="20"/>
    </location>
</feature>
<comment type="caution">
    <text evidence="2">The sequence shown here is derived from an EMBL/GenBank/DDBJ whole genome shotgun (WGS) entry which is preliminary data.</text>
</comment>
<evidence type="ECO:0000313" key="2">
    <source>
        <dbReference type="EMBL" id="TEB31536.1"/>
    </source>
</evidence>
<sequence>MVLTDPCSFPGPLGGPAHENDLHKTYPQTALDALGPHTHAATRQYLGTWGDSGYQRQHAPNPASRLEFQLGWLGPNRPLRLCLSEQNVARLSGSLPTHAVTLDWLFTPALWSIRSRDATSIFAYRMGRGECYLFSKFIDRFELPHLRERCSVLAKMRI</sequence>
<organism evidence="2 3">
    <name type="scientific">Coprinellus micaceus</name>
    <name type="common">Glistening ink-cap mushroom</name>
    <name type="synonym">Coprinus micaceus</name>
    <dbReference type="NCBI Taxonomy" id="71717"/>
    <lineage>
        <taxon>Eukaryota</taxon>
        <taxon>Fungi</taxon>
        <taxon>Dikarya</taxon>
        <taxon>Basidiomycota</taxon>
        <taxon>Agaricomycotina</taxon>
        <taxon>Agaricomycetes</taxon>
        <taxon>Agaricomycetidae</taxon>
        <taxon>Agaricales</taxon>
        <taxon>Agaricineae</taxon>
        <taxon>Psathyrellaceae</taxon>
        <taxon>Coprinellus</taxon>
    </lineage>
</organism>
<dbReference type="AlphaFoldDB" id="A0A4Y7TBJ1"/>
<dbReference type="Proteomes" id="UP000298030">
    <property type="component" value="Unassembled WGS sequence"/>
</dbReference>
<name>A0A4Y7TBJ1_COPMI</name>